<evidence type="ECO:0000313" key="1">
    <source>
        <dbReference type="EMBL" id="ELW71175.1"/>
    </source>
</evidence>
<dbReference type="Proteomes" id="UP000011518">
    <property type="component" value="Unassembled WGS sequence"/>
</dbReference>
<dbReference type="AlphaFoldDB" id="L9L7S8"/>
<evidence type="ECO:0000313" key="2">
    <source>
        <dbReference type="Proteomes" id="UP000011518"/>
    </source>
</evidence>
<proteinExistence type="predicted"/>
<reference evidence="2" key="1">
    <citation type="submission" date="2012-07" db="EMBL/GenBank/DDBJ databases">
        <title>Genome of the Chinese tree shrew, a rising model animal genetically related to primates.</title>
        <authorList>
            <person name="Zhang G."/>
            <person name="Fan Y."/>
            <person name="Yao Y."/>
            <person name="Huang Z."/>
        </authorList>
    </citation>
    <scope>NUCLEOTIDE SEQUENCE [LARGE SCALE GENOMIC DNA]</scope>
</reference>
<dbReference type="InParanoid" id="L9L7S8"/>
<organism evidence="1 2">
    <name type="scientific">Tupaia chinensis</name>
    <name type="common">Chinese tree shrew</name>
    <name type="synonym">Tupaia belangeri chinensis</name>
    <dbReference type="NCBI Taxonomy" id="246437"/>
    <lineage>
        <taxon>Eukaryota</taxon>
        <taxon>Metazoa</taxon>
        <taxon>Chordata</taxon>
        <taxon>Craniata</taxon>
        <taxon>Vertebrata</taxon>
        <taxon>Euteleostomi</taxon>
        <taxon>Mammalia</taxon>
        <taxon>Eutheria</taxon>
        <taxon>Euarchontoglires</taxon>
        <taxon>Scandentia</taxon>
        <taxon>Tupaiidae</taxon>
        <taxon>Tupaia</taxon>
    </lineage>
</organism>
<reference evidence="2" key="2">
    <citation type="journal article" date="2013" name="Nat. Commun.">
        <title>Genome of the Chinese tree shrew.</title>
        <authorList>
            <person name="Fan Y."/>
            <person name="Huang Z.Y."/>
            <person name="Cao C.C."/>
            <person name="Chen C.S."/>
            <person name="Chen Y.X."/>
            <person name="Fan D.D."/>
            <person name="He J."/>
            <person name="Hou H.L."/>
            <person name="Hu L."/>
            <person name="Hu X.T."/>
            <person name="Jiang X.T."/>
            <person name="Lai R."/>
            <person name="Lang Y.S."/>
            <person name="Liang B."/>
            <person name="Liao S.G."/>
            <person name="Mu D."/>
            <person name="Ma Y.Y."/>
            <person name="Niu Y.Y."/>
            <person name="Sun X.Q."/>
            <person name="Xia J.Q."/>
            <person name="Xiao J."/>
            <person name="Xiong Z.Q."/>
            <person name="Xu L."/>
            <person name="Yang L."/>
            <person name="Zhang Y."/>
            <person name="Zhao W."/>
            <person name="Zhao X.D."/>
            <person name="Zheng Y.T."/>
            <person name="Zhou J.M."/>
            <person name="Zhu Y.B."/>
            <person name="Zhang G.J."/>
            <person name="Wang J."/>
            <person name="Yao Y.G."/>
        </authorList>
    </citation>
    <scope>NUCLEOTIDE SEQUENCE [LARGE SCALE GENOMIC DNA]</scope>
</reference>
<protein>
    <submittedName>
        <fullName evidence="1">Uncharacterized protein</fullName>
    </submittedName>
</protein>
<gene>
    <name evidence="1" type="ORF">TREES_T100015629</name>
</gene>
<dbReference type="EMBL" id="KB320472">
    <property type="protein sequence ID" value="ELW71175.1"/>
    <property type="molecule type" value="Genomic_DNA"/>
</dbReference>
<sequence>MPSRGQLSLLWGEYLGISAYGLGVLCSPTAGFISVPPEMVPGALGECRASTCRHALSCPDGTCVEHGLEPTQGLARVFLLREDNDVMSSGG</sequence>
<keyword evidence="2" id="KW-1185">Reference proteome</keyword>
<name>L9L7S8_TUPCH</name>
<accession>L9L7S8</accession>